<dbReference type="SUPFAM" id="SSF52833">
    <property type="entry name" value="Thioredoxin-like"/>
    <property type="match status" value="1"/>
</dbReference>
<sequence>MIWKNCVVLLLVLGFMCGSVMAKDRLKNEKAEMKTAINALEKNLGQVAEKNMILGPDMVYLSGSFAFKDIDIDWLALYEQKGFPLIVFLNPDGKVIKKIGGYRDVAKLAMELNSLEY</sequence>
<feature type="signal peptide" evidence="2">
    <location>
        <begin position="1"/>
        <end position="22"/>
    </location>
</feature>
<protein>
    <submittedName>
        <fullName evidence="3">Uncharacterized protein</fullName>
    </submittedName>
</protein>
<dbReference type="AlphaFoldDB" id="E1YK34"/>
<dbReference type="EMBL" id="FR695877">
    <property type="protein sequence ID" value="CBX31638.1"/>
    <property type="molecule type" value="Genomic_DNA"/>
</dbReference>
<feature type="coiled-coil region" evidence="1">
    <location>
        <begin position="23"/>
        <end position="50"/>
    </location>
</feature>
<keyword evidence="1" id="KW-0175">Coiled coil</keyword>
<dbReference type="InterPro" id="IPR036249">
    <property type="entry name" value="Thioredoxin-like_sf"/>
</dbReference>
<evidence type="ECO:0000256" key="1">
    <source>
        <dbReference type="SAM" id="Coils"/>
    </source>
</evidence>
<proteinExistence type="predicted"/>
<organism evidence="3">
    <name type="scientific">uncultured Desulfobacterium sp</name>
    <dbReference type="NCBI Taxonomy" id="201089"/>
    <lineage>
        <taxon>Bacteria</taxon>
        <taxon>Pseudomonadati</taxon>
        <taxon>Thermodesulfobacteriota</taxon>
        <taxon>Desulfobacteria</taxon>
        <taxon>Desulfobacterales</taxon>
        <taxon>Desulfobacteriaceae</taxon>
        <taxon>Desulfobacterium</taxon>
        <taxon>environmental samples</taxon>
    </lineage>
</organism>
<dbReference type="Gene3D" id="3.40.30.10">
    <property type="entry name" value="Glutaredoxin"/>
    <property type="match status" value="1"/>
</dbReference>
<feature type="chain" id="PRO_5003155163" evidence="2">
    <location>
        <begin position="23"/>
        <end position="117"/>
    </location>
</feature>
<evidence type="ECO:0000256" key="2">
    <source>
        <dbReference type="SAM" id="SignalP"/>
    </source>
</evidence>
<gene>
    <name evidence="3" type="ORF">N47_E51500</name>
</gene>
<keyword evidence="2" id="KW-0732">Signal</keyword>
<name>E1YK34_9BACT</name>
<reference evidence="3" key="1">
    <citation type="journal article" date="2011" name="Environ. Microbiol.">
        <title>Genomic insights into the metabolic potential of the polycyclic aromatic hydrocarbon degrading sulfate-reducing Deltaproteobacterium N47.</title>
        <authorList>
            <person name="Bergmann F."/>
            <person name="Selesi D."/>
            <person name="Weinmaier T."/>
            <person name="Tischler P."/>
            <person name="Rattei T."/>
            <person name="Meckenstock R.U."/>
        </authorList>
    </citation>
    <scope>NUCLEOTIDE SEQUENCE</scope>
</reference>
<evidence type="ECO:0000313" key="3">
    <source>
        <dbReference type="EMBL" id="CBX31638.1"/>
    </source>
</evidence>
<accession>E1YK34</accession>